<protein>
    <submittedName>
        <fullName evidence="7">Cathepsin cysteine protease</fullName>
    </submittedName>
</protein>
<dbReference type="Proteomes" id="UP000052943">
    <property type="component" value="Unassembled WGS sequence"/>
</dbReference>
<dbReference type="InterPro" id="IPR013128">
    <property type="entry name" value="Peptidase_C1A"/>
</dbReference>
<accession>A0A0W8BVF0</accession>
<dbReference type="PANTHER" id="PTHR12411">
    <property type="entry name" value="CYSTEINE PROTEASE FAMILY C1-RELATED"/>
    <property type="match status" value="1"/>
</dbReference>
<dbReference type="Pfam" id="PF00112">
    <property type="entry name" value="Peptidase_C1"/>
    <property type="match status" value="1"/>
</dbReference>
<feature type="domain" description="Peptidase C1A papain C-terminal" evidence="5">
    <location>
        <begin position="133"/>
        <end position="353"/>
    </location>
</feature>
<evidence type="ECO:0000313" key="7">
    <source>
        <dbReference type="EMBL" id="KUF75820.1"/>
    </source>
</evidence>
<dbReference type="Gene3D" id="3.90.70.10">
    <property type="entry name" value="Cysteine proteinases"/>
    <property type="match status" value="1"/>
</dbReference>
<dbReference type="CDD" id="cd02248">
    <property type="entry name" value="Peptidase_C1A"/>
    <property type="match status" value="1"/>
</dbReference>
<evidence type="ECO:0000256" key="4">
    <source>
        <dbReference type="SAM" id="SignalP"/>
    </source>
</evidence>
<evidence type="ECO:0000256" key="1">
    <source>
        <dbReference type="ARBA" id="ARBA00008455"/>
    </source>
</evidence>
<dbReference type="InterPro" id="IPR025661">
    <property type="entry name" value="Pept_asp_AS"/>
</dbReference>
<evidence type="ECO:0000256" key="3">
    <source>
        <dbReference type="ARBA" id="ARBA00023157"/>
    </source>
</evidence>
<dbReference type="GO" id="GO:0008234">
    <property type="term" value="F:cysteine-type peptidase activity"/>
    <property type="evidence" value="ECO:0007669"/>
    <property type="project" value="InterPro"/>
</dbReference>
<feature type="domain" description="Cathepsin propeptide inhibitor" evidence="6">
    <location>
        <begin position="40"/>
        <end position="104"/>
    </location>
</feature>
<dbReference type="InterPro" id="IPR025660">
    <property type="entry name" value="Pept_his_AS"/>
</dbReference>
<dbReference type="PROSITE" id="PS00139">
    <property type="entry name" value="THIOL_PROTEASE_CYS"/>
    <property type="match status" value="1"/>
</dbReference>
<keyword evidence="7" id="KW-0645">Protease</keyword>
<dbReference type="PRINTS" id="PR00705">
    <property type="entry name" value="PAPAIN"/>
</dbReference>
<dbReference type="InterPro" id="IPR000169">
    <property type="entry name" value="Pept_cys_AS"/>
</dbReference>
<dbReference type="InterPro" id="IPR039417">
    <property type="entry name" value="Peptidase_C1A_papain-like"/>
</dbReference>
<keyword evidence="3" id="KW-1015">Disulfide bond</keyword>
<dbReference type="STRING" id="4790.A0A0W8BVF0"/>
<dbReference type="OrthoDB" id="10253408at2759"/>
<dbReference type="PROSITE" id="PS00640">
    <property type="entry name" value="THIOL_PROTEASE_ASN"/>
    <property type="match status" value="1"/>
</dbReference>
<feature type="signal peptide" evidence="4">
    <location>
        <begin position="1"/>
        <end position="20"/>
    </location>
</feature>
<gene>
    <name evidence="7" type="ORF">AM587_10005419</name>
</gene>
<comment type="similarity">
    <text evidence="1">Belongs to the peptidase C1 family.</text>
</comment>
<dbReference type="SMART" id="SM00645">
    <property type="entry name" value="Pept_C1"/>
    <property type="match status" value="1"/>
</dbReference>
<proteinExistence type="inferred from homology"/>
<dbReference type="InterPro" id="IPR038765">
    <property type="entry name" value="Papain-like_cys_pep_sf"/>
</dbReference>
<evidence type="ECO:0000313" key="8">
    <source>
        <dbReference type="Proteomes" id="UP000052943"/>
    </source>
</evidence>
<keyword evidence="4" id="KW-0732">Signal</keyword>
<dbReference type="EMBL" id="LNFO01005970">
    <property type="protein sequence ID" value="KUF75820.1"/>
    <property type="molecule type" value="Genomic_DNA"/>
</dbReference>
<keyword evidence="7" id="KW-0378">Hydrolase</keyword>
<dbReference type="Pfam" id="PF08246">
    <property type="entry name" value="Inhibitor_I29"/>
    <property type="match status" value="1"/>
</dbReference>
<evidence type="ECO:0000259" key="6">
    <source>
        <dbReference type="SMART" id="SM00848"/>
    </source>
</evidence>
<sequence>MKVFTSLLLAATAAFAPASALTTDLPSSLSASEQQTWEAFVDYALDYEKSYRYDTNDQDLVQQRFRAFATNLERIQMHNAAYERGEHSFTLGLNELADLTDAEYKQLLSYRASVSKASRASETFVKPDNIEDLPATWDWREHNTVTPVKNQGQCGSCWAFSAVAAMECAYALSTGTLESFSEQELVDCTLNGIDTCNHGGEMSEGYEEIINNHKGKIDREEDYEYTAESKGVCNAKDDKAIGHFTSYANVTSGDEAALQAAIATKGVQAVAIDASSFTFQLYRHGVYSWPLCGNAPDALDHGVAAAGYGVYKKKDYWLVKNSWGDSWGMKGYIMMSRNKNNQCGIATDATYPIMTKEEEIVVDRPIVLETTEVASIM</sequence>
<dbReference type="InterPro" id="IPR013201">
    <property type="entry name" value="Prot_inhib_I29"/>
</dbReference>
<dbReference type="GO" id="GO:0006508">
    <property type="term" value="P:proteolysis"/>
    <property type="evidence" value="ECO:0007669"/>
    <property type="project" value="UniProtKB-KW"/>
</dbReference>
<reference evidence="7 8" key="1">
    <citation type="submission" date="2015-11" db="EMBL/GenBank/DDBJ databases">
        <title>Genomes and virulence difference between two physiological races of Phytophthora nicotianae.</title>
        <authorList>
            <person name="Liu H."/>
            <person name="Ma X."/>
            <person name="Yu H."/>
            <person name="Fang D."/>
            <person name="Li Y."/>
            <person name="Wang X."/>
            <person name="Wang W."/>
            <person name="Dong Y."/>
            <person name="Xiao B."/>
        </authorList>
    </citation>
    <scope>NUCLEOTIDE SEQUENCE [LARGE SCALE GENOMIC DNA]</scope>
    <source>
        <strain evidence="8">race 0</strain>
    </source>
</reference>
<dbReference type="FunFam" id="3.90.70.10:FF:000039">
    <property type="entry name" value="Cysteine proteinase 2, putative"/>
    <property type="match status" value="1"/>
</dbReference>
<dbReference type="SMART" id="SM00848">
    <property type="entry name" value="Inhibitor_I29"/>
    <property type="match status" value="1"/>
</dbReference>
<feature type="chain" id="PRO_5018724474" evidence="4">
    <location>
        <begin position="21"/>
        <end position="377"/>
    </location>
</feature>
<keyword evidence="2" id="KW-0865">Zymogen</keyword>
<evidence type="ECO:0000259" key="5">
    <source>
        <dbReference type="SMART" id="SM00645"/>
    </source>
</evidence>
<name>A0A0W8BVF0_PHYNI</name>
<evidence type="ECO:0000256" key="2">
    <source>
        <dbReference type="ARBA" id="ARBA00023145"/>
    </source>
</evidence>
<dbReference type="AlphaFoldDB" id="A0A0W8BVF0"/>
<comment type="caution">
    <text evidence="7">The sequence shown here is derived from an EMBL/GenBank/DDBJ whole genome shotgun (WGS) entry which is preliminary data.</text>
</comment>
<dbReference type="SUPFAM" id="SSF54001">
    <property type="entry name" value="Cysteine proteinases"/>
    <property type="match status" value="1"/>
</dbReference>
<dbReference type="InterPro" id="IPR000668">
    <property type="entry name" value="Peptidase_C1A_C"/>
</dbReference>
<organism evidence="7 8">
    <name type="scientific">Phytophthora nicotianae</name>
    <name type="common">Potato buckeye rot agent</name>
    <name type="synonym">Phytophthora parasitica</name>
    <dbReference type="NCBI Taxonomy" id="4792"/>
    <lineage>
        <taxon>Eukaryota</taxon>
        <taxon>Sar</taxon>
        <taxon>Stramenopiles</taxon>
        <taxon>Oomycota</taxon>
        <taxon>Peronosporomycetes</taxon>
        <taxon>Peronosporales</taxon>
        <taxon>Peronosporaceae</taxon>
        <taxon>Phytophthora</taxon>
    </lineage>
</organism>
<dbReference type="PROSITE" id="PS00639">
    <property type="entry name" value="THIOL_PROTEASE_HIS"/>
    <property type="match status" value="1"/>
</dbReference>